<dbReference type="Gene3D" id="3.40.50.12780">
    <property type="entry name" value="N-terminal domain of ligase-like"/>
    <property type="match status" value="2"/>
</dbReference>
<feature type="domain" description="Carrier" evidence="8">
    <location>
        <begin position="3145"/>
        <end position="3221"/>
    </location>
</feature>
<dbReference type="Pfam" id="PF00501">
    <property type="entry name" value="AMP-binding"/>
    <property type="match status" value="2"/>
</dbReference>
<dbReference type="GO" id="GO:0043041">
    <property type="term" value="P:amino acid activation for nonribosomal peptide biosynthetic process"/>
    <property type="evidence" value="ECO:0007669"/>
    <property type="project" value="TreeGrafter"/>
</dbReference>
<dbReference type="Gene3D" id="1.10.1200.10">
    <property type="entry name" value="ACP-like"/>
    <property type="match status" value="2"/>
</dbReference>
<dbReference type="CDD" id="cd19545">
    <property type="entry name" value="FUM14_C_NRPS-like"/>
    <property type="match status" value="1"/>
</dbReference>
<dbReference type="SUPFAM" id="SSF56801">
    <property type="entry name" value="Acetyl-CoA synthetase-like"/>
    <property type="match status" value="2"/>
</dbReference>
<dbReference type="NCBIfam" id="TIGR01733">
    <property type="entry name" value="AA-adenyl-dom"/>
    <property type="match status" value="2"/>
</dbReference>
<keyword evidence="10" id="KW-1185">Reference proteome</keyword>
<protein>
    <recommendedName>
        <fullName evidence="8">Carrier domain-containing protein</fullName>
    </recommendedName>
</protein>
<dbReference type="Gene3D" id="3.30.559.10">
    <property type="entry name" value="Chloramphenicol acetyltransferase-like domain"/>
    <property type="match status" value="4"/>
</dbReference>
<dbReference type="PROSITE" id="PS50075">
    <property type="entry name" value="CARRIER"/>
    <property type="match status" value="2"/>
</dbReference>
<dbReference type="CDD" id="cd05918">
    <property type="entry name" value="A_NRPS_SidN3_like"/>
    <property type="match status" value="2"/>
</dbReference>
<dbReference type="SMART" id="SM00823">
    <property type="entry name" value="PKS_PP"/>
    <property type="match status" value="2"/>
</dbReference>
<evidence type="ECO:0000256" key="1">
    <source>
        <dbReference type="ARBA" id="ARBA00005179"/>
    </source>
</evidence>
<dbReference type="FunFam" id="3.30.559.10:FF:000016">
    <property type="entry name" value="Nonribosomal peptide synthase Pes1"/>
    <property type="match status" value="1"/>
</dbReference>
<evidence type="ECO:0000256" key="5">
    <source>
        <dbReference type="ARBA" id="ARBA00029454"/>
    </source>
</evidence>
<dbReference type="Pfam" id="PF00668">
    <property type="entry name" value="Condensation"/>
    <property type="match status" value="4"/>
</dbReference>
<dbReference type="PANTHER" id="PTHR45527:SF3">
    <property type="entry name" value="SIDEROPHORE SYNTHETASE (EUROFUNG)"/>
    <property type="match status" value="1"/>
</dbReference>
<dbReference type="CDD" id="cd19542">
    <property type="entry name" value="CT_NRPS-like"/>
    <property type="match status" value="2"/>
</dbReference>
<evidence type="ECO:0000256" key="7">
    <source>
        <dbReference type="SAM" id="MobiDB-lite"/>
    </source>
</evidence>
<keyword evidence="6" id="KW-0175">Coiled coil</keyword>
<reference evidence="9 10" key="1">
    <citation type="journal article" date="2014" name="Genome Biol. Evol.">
        <title>Comparative genomics and transcriptomics analyses reveal divergent lifestyle features of nematode endoparasitic fungus Hirsutella minnesotensis.</title>
        <authorList>
            <person name="Lai Y."/>
            <person name="Liu K."/>
            <person name="Zhang X."/>
            <person name="Zhang X."/>
            <person name="Li K."/>
            <person name="Wang N."/>
            <person name="Shu C."/>
            <person name="Wu Y."/>
            <person name="Wang C."/>
            <person name="Bushley K.E."/>
            <person name="Xiang M."/>
            <person name="Liu X."/>
        </authorList>
    </citation>
    <scope>NUCLEOTIDE SEQUENCE [LARGE SCALE GENOMIC DNA]</scope>
    <source>
        <strain evidence="9 10">3608</strain>
    </source>
</reference>
<dbReference type="PROSITE" id="PS00012">
    <property type="entry name" value="PHOSPHOPANTETHEINE"/>
    <property type="match status" value="1"/>
</dbReference>
<dbReference type="CDD" id="cd19534">
    <property type="entry name" value="E_NRPS"/>
    <property type="match status" value="1"/>
</dbReference>
<dbReference type="InterPro" id="IPR001242">
    <property type="entry name" value="Condensation_dom"/>
</dbReference>
<dbReference type="FunFam" id="3.30.559.30:FF:000002">
    <property type="entry name" value="Nonribosomal peptide synthase Pes1"/>
    <property type="match status" value="1"/>
</dbReference>
<comment type="similarity">
    <text evidence="5">Belongs to the NRP synthetase family.</text>
</comment>
<dbReference type="OrthoDB" id="416786at2759"/>
<dbReference type="InterPro" id="IPR036736">
    <property type="entry name" value="ACP-like_sf"/>
</dbReference>
<evidence type="ECO:0000256" key="2">
    <source>
        <dbReference type="ARBA" id="ARBA00022450"/>
    </source>
</evidence>
<accession>A0A0F8A4L9</accession>
<organism evidence="9 10">
    <name type="scientific">Hirsutella minnesotensis 3608</name>
    <dbReference type="NCBI Taxonomy" id="1043627"/>
    <lineage>
        <taxon>Eukaryota</taxon>
        <taxon>Fungi</taxon>
        <taxon>Dikarya</taxon>
        <taxon>Ascomycota</taxon>
        <taxon>Pezizomycotina</taxon>
        <taxon>Sordariomycetes</taxon>
        <taxon>Hypocreomycetidae</taxon>
        <taxon>Hypocreales</taxon>
        <taxon>Ophiocordycipitaceae</taxon>
        <taxon>Hirsutella</taxon>
    </lineage>
</organism>
<dbReference type="GO" id="GO:0044550">
    <property type="term" value="P:secondary metabolite biosynthetic process"/>
    <property type="evidence" value="ECO:0007669"/>
    <property type="project" value="TreeGrafter"/>
</dbReference>
<dbReference type="InterPro" id="IPR009081">
    <property type="entry name" value="PP-bd_ACP"/>
</dbReference>
<dbReference type="InterPro" id="IPR000873">
    <property type="entry name" value="AMP-dep_synth/lig_dom"/>
</dbReference>
<dbReference type="SUPFAM" id="SSF47336">
    <property type="entry name" value="ACP-like"/>
    <property type="match status" value="2"/>
</dbReference>
<evidence type="ECO:0000313" key="9">
    <source>
        <dbReference type="EMBL" id="KJZ73809.1"/>
    </source>
</evidence>
<dbReference type="InterPro" id="IPR045851">
    <property type="entry name" value="AMP-bd_C_sf"/>
</dbReference>
<sequence length="3680" mass="408102">MVFDRKQGIGPVAKRSEAAPTSNWTSCCNGFEEKQSSDKASRPIQTFTADAAEKESQASQRTLAQDVNHKQIARPEPQQHYLSLSSSGWDIVRENLLRMGIVQDNVSAVFPCSPLQEGVLRSSSSYAVFWVWRCVAHDGQIISPTRVEAAWRTAVSRHEIFSTVFIMHPEKPSFMQAILSRPEIPIHQTTTSECPAEALTNLERPVFESHRPKHVFTICQSSTGEVACRLDISHALCDAYSLTVLLRDVVQIYQGSEPPVPRPFSDAIRYIASRPQSETVDYWSSFLHGARPCHFPVSLLLESLDSKRQDDHGAISIPTESLAQVTSYCRRHGMTRSVFLHIAWALTLSHFTRLQDVCFGYMASGRDAPVEGVEGMFGPLANMLMNRIDLGVPLQALIDLTARFLKEHRLHQQTSLGDVQRRLGIQSGKLLFNTMISLLRADPFGAPDKESFSFEKHHLVSPQEFDLVLEGHLHPDSVDLTIYYQTASISRQVARESAAVLMLAVDFLVSSDPSAESEYSTGDISNVQLSNGGTSGPNLSEKFFQYIVSADVDSTVAFWKSSLANLRDPSGVILEHHTPMACQSRTELLSLVISDLKWKDQAPPEIMIKAAWSIVLAQFQESNEALFGATLNERRAALPGVRKLTGSNSVVAPTRIILDWSEIVDEFLHKLQGQVSDIAAYGGLSLHWMRQLSKEIASSCNPELLLDIQIPSSNGEATDEGRGAPCQAFEDYPVIAECRVCDGSLHLQISFDSGMGTTSQITRIANQFEHVLRQIAQATPGNTRLKDLLDISQRDLDQVWGWNSQVPPTISTCMHDLIHSRVLEHPDKLAIDAWDGTLTYRQLDEQSTRLAFALLDSGVLPGAIVPLCFEKSMWMSVARVGVMKAGAASVGIDPKQPVQRLQAIIKQVKAPLILSSVATNELCRQLGGCNVLVVSSETCDLSRSKVDISRQLPKVSPEDTLYAVFTSGSTGTPKGVLLSHQNHCSAATYQHEYFGFNRNSRVLDFSTYAFDAACYNLFHTLAVGGCLCTPPEHQLHNDLSGCIEQFRISLVFMTPSIARHLDRGAFNQLDTLLVGGESVSPSDLPFFNEETTVKVIYGPSECTPMTLQHDVGKDKYIAIGRGVGVCTWIVNPQDYHSLSPIGTVGELWLEGPLVGQGYLHDADKTASSFIQDPKWLLHGSTKQAGRHGRLYRTGDLVRYDKNGSVVFVRRNDRQIKIRGQRVELEEVEKHVRMALQASNQEQELSVGVIAEVIRPQEVNSMLLVVFITLDGADDQTDDEHGALVQRNTKDITNYLEARIPAFMVPTAFIPIRNLPKTITGKVDRSSLRASGTSLWQQFRAAADQGETTEATNDTEKILQEIWISVLNLPYKSVSLDKAFTSLGGDSITAMQIVSRCRQRQIHITMTDILEAKTIRRVAARCKNLSESQDLWRRAINDAESGAPFTLSPIQSKFFEMFPDGNNHFNQGFVLELNRPVSAGSLLAAMKAVVDRHGMLRARYRKRHDGSWEQYLVRDGSKLFDFAEHSVKDRREVLDIAQARQASLDISNGPVVAGDLFRVTDKDSQILALTAHHLVIDLVSWRIIFNDLEEHIKFGRLCSTPIPSFKAWCELQAETARNLTPNEVLPFHVPEADLGFWDLKTNHDNTRANSSDFIVTLGVEATDLLLNKANDPLRTEPIDIILGSYAYSFHKSFPQRNMPAIFVEGHGREQPSGDMSLDVSGTVGWFTTMHPLPINMTSNDTVIDAVRMAKDTRRKVPKKGQTYFASRYHSSLCQEAFRGHDAVELLVNFAGRYQQLESGDGLFRLAKFGKTEPTLEVVAPSSKRIGLIEANMAVQDGRLIINFGFHKHMKHQERLVKWFESFTGALDHAVNALVQLPGTLTCSDLPLLSLSQRSLDRILGQQLPDLGVRAENVVDIYPATPMQEGMLLSSTTGVSSYATYWIWTCTSNLADRDVVPLRLEEAWRTVASRHDILSTIFSANPEGSGFVQIVCDKPNTRVSHMTTSSDTVAALKSIARPSFEAHEPQHALTICQGGREVACRLDINHCLLDAASLSSIVQEITAAYDRCVLPPVPQFKDVIRTIHGKRKDEVLKFWSKCLSGVQPCEVTPSFSGAARGDSKDTFDYITIPDQLTCGISNFCKRANVTRSVFFQVAWAMMLSHLTGMPEVCFGYLSSGRNIPLEGIEKILGPLANMIVARIDLSASANDVLNTTSDQSIQHLKYQHASLAEIQHAIGITGRRLFNTAMSVREADRFETGAKKTLSLNYHDHQDPHEYDLLLASYLDNDKTSLSVQYRHATVSRQLAEEASTVLGKAVEYLINHALTSSEHTLNTTGFTTRELHHDFFKYAVGSTRDSTTSFWGSFFANMNAEHFPSPRPINGNVHRESHVCTRTMEGGSDAGFAKSAAHVFAAWSAVAAKNSGSEEALFGTSMVSDKPPSAQNRPVVPLRVPLEWNEGSEKLLQAVQKQMAAVEPYHRTGLQLIRQISRESSWACNFQAVVVVEDGPDDNSTTWEAIRSFDSTPVVIHCQIKGNRFHIKLRGYLDSMSQSYIDRIADQFEYALGWFLSDGTTDRNTKLHGAVPISSKELQDIWSWNSALPQPVKKCVHELISIRALADPKAPAVCAWDGSLNYEQLNILASRLACEIARQGVVPGSFVPLMFEKSMWTPVAMLAVMKAGAASVALDTTQPKGRLHMIMSQVNHQVVLCSELNTTLAQGLSKGRVFVVSANSSSQLELASERQLNSRLARPDDIIYAVFTSGSTGTPKGTLMTHDNISTMMIHQQDALRVTKYSRVFDFASYAFDVAWDNFFYALMCGGCLCIPSESDRRDNIEGSIRALNANYLHITPTVLRVINWSKVESVTVVTLSGEAVLASDVTKPGPGVRVVDAYGPAETNVVTVHDLTGQDQVSIGRGIGACTWIVDAQNTDQLAPIGCTGELWIEGPLVGRGYLNDPDKTAAAFVENPPWLLRGGPGRAGRQGTLYRTGDLVRYNDDGTIAYLGRKDTQIKLNGQRVELSEVENQIRRVLESRFGASLSGAAEGSGNLQVISEIVKHQSDAAILVTFISLAGAQAMDSHEHSQAVQRAIDGLSERLRDTLPQYMIPAMYIAQKQLPLTASGKVDRQSLRNAVDIKALQEQASRGRPAASRRQPTTDNEVLMGRLWAEVLNVDFSSISLEDSFFQIGGDSVGAMRLVSLARDQEIGITVRDIFAHPTLSELSSVAVPRVLRPNAAIEPFTLLKESVDPAFARSSAARLCEVQENDILDVIPCTPLQKNLLARTTRENGNFMSRHILEMCRDVDADRFRAAWDQVVSRNPILRTRIVEMPRQGYVQVVLNRTDGWMPQTNIDECLRHSEANRMGPGTSLARYAIVSANDSPRRDFAWEMHWALYDGWGLRLLLAEVEKIYYGQPAQPLESMLAFSKYVASLDEKEAMKFWKRQFATAEDNARFPVLQPKRSQPRVDSVVKRKAQGMEWSRSAFTPATIIRAALSLVIARELNSNEAVFGATVMGRHAPVPSMERMAGVAFTAVPVRIALDWQQSVDNLLSKVQAQVTDMVPFEQTGLETISRASPKAAAACDFQTLLVVQSAIKKGDVRYRDEHKKVFVQGLMAETFTIVELGQRSGNYPLYVECQLGAEDDVELRFCFDSSLLDRERLELIMGRFEITLRLLSEPRHGQDKVMDLLKY</sequence>
<dbReference type="Gene3D" id="3.30.559.30">
    <property type="entry name" value="Nonribosomal peptide synthetase, condensation domain"/>
    <property type="match status" value="6"/>
</dbReference>
<dbReference type="InterPro" id="IPR020806">
    <property type="entry name" value="PKS_PP-bd"/>
</dbReference>
<dbReference type="InterPro" id="IPR010071">
    <property type="entry name" value="AA_adenyl_dom"/>
</dbReference>
<dbReference type="GO" id="GO:0005737">
    <property type="term" value="C:cytoplasm"/>
    <property type="evidence" value="ECO:0007669"/>
    <property type="project" value="TreeGrafter"/>
</dbReference>
<evidence type="ECO:0000256" key="4">
    <source>
        <dbReference type="ARBA" id="ARBA00022598"/>
    </source>
</evidence>
<keyword evidence="3" id="KW-0597">Phosphoprotein</keyword>
<dbReference type="SUPFAM" id="SSF52777">
    <property type="entry name" value="CoA-dependent acyltransferases"/>
    <property type="match status" value="10"/>
</dbReference>
<dbReference type="GO" id="GO:0016874">
    <property type="term" value="F:ligase activity"/>
    <property type="evidence" value="ECO:0007669"/>
    <property type="project" value="UniProtKB-KW"/>
</dbReference>
<keyword evidence="4" id="KW-0436">Ligase</keyword>
<dbReference type="FunFam" id="3.40.50.12780:FF:000014">
    <property type="entry name" value="Nonribosomal peptide synthetase 1"/>
    <property type="match status" value="1"/>
</dbReference>
<dbReference type="InterPro" id="IPR042099">
    <property type="entry name" value="ANL_N_sf"/>
</dbReference>
<dbReference type="FunFam" id="3.30.300.30:FF:000015">
    <property type="entry name" value="Nonribosomal peptide synthase SidD"/>
    <property type="match status" value="2"/>
</dbReference>
<keyword evidence="2" id="KW-0596">Phosphopantetheine</keyword>
<dbReference type="InterPro" id="IPR023213">
    <property type="entry name" value="CAT-like_dom_sf"/>
</dbReference>
<feature type="region of interest" description="Disordered" evidence="7">
    <location>
        <begin position="1"/>
        <end position="23"/>
    </location>
</feature>
<dbReference type="GO" id="GO:0031177">
    <property type="term" value="F:phosphopantetheine binding"/>
    <property type="evidence" value="ECO:0007669"/>
    <property type="project" value="InterPro"/>
</dbReference>
<dbReference type="PANTHER" id="PTHR45527">
    <property type="entry name" value="NONRIBOSOMAL PEPTIDE SYNTHETASE"/>
    <property type="match status" value="1"/>
</dbReference>
<dbReference type="Gene3D" id="3.30.300.30">
    <property type="match status" value="2"/>
</dbReference>
<dbReference type="InterPro" id="IPR006162">
    <property type="entry name" value="Ppantetheine_attach_site"/>
</dbReference>
<evidence type="ECO:0000259" key="8">
    <source>
        <dbReference type="PROSITE" id="PS50075"/>
    </source>
</evidence>
<name>A0A0F8A4L9_9HYPO</name>
<dbReference type="Proteomes" id="UP000054481">
    <property type="component" value="Unassembled WGS sequence"/>
</dbReference>
<evidence type="ECO:0000313" key="10">
    <source>
        <dbReference type="Proteomes" id="UP000054481"/>
    </source>
</evidence>
<evidence type="ECO:0000256" key="6">
    <source>
        <dbReference type="SAM" id="Coils"/>
    </source>
</evidence>
<proteinExistence type="inferred from homology"/>
<feature type="coiled-coil region" evidence="6">
    <location>
        <begin position="2998"/>
        <end position="3025"/>
    </location>
</feature>
<feature type="domain" description="Carrier" evidence="8">
    <location>
        <begin position="1349"/>
        <end position="1425"/>
    </location>
</feature>
<dbReference type="FunFam" id="1.10.1200.10:FF:000005">
    <property type="entry name" value="Nonribosomal peptide synthetase 1"/>
    <property type="match status" value="1"/>
</dbReference>
<gene>
    <name evidence="9" type="ORF">HIM_06702</name>
</gene>
<dbReference type="EMBL" id="KQ030531">
    <property type="protein sequence ID" value="KJZ73809.1"/>
    <property type="molecule type" value="Genomic_DNA"/>
</dbReference>
<dbReference type="Pfam" id="PF00550">
    <property type="entry name" value="PP-binding"/>
    <property type="match status" value="2"/>
</dbReference>
<comment type="pathway">
    <text evidence="1">Secondary metabolite biosynthesis.</text>
</comment>
<evidence type="ECO:0000256" key="3">
    <source>
        <dbReference type="ARBA" id="ARBA00022553"/>
    </source>
</evidence>